<name>A0ACC3T9B7_LIPKO</name>
<dbReference type="Proteomes" id="UP001433508">
    <property type="component" value="Unassembled WGS sequence"/>
</dbReference>
<gene>
    <name evidence="1" type="ORF">V1525DRAFT_336825</name>
</gene>
<accession>A0ACC3T9B7</accession>
<evidence type="ECO:0000313" key="2">
    <source>
        <dbReference type="Proteomes" id="UP001433508"/>
    </source>
</evidence>
<dbReference type="EMBL" id="MU971339">
    <property type="protein sequence ID" value="KAK9240528.1"/>
    <property type="molecule type" value="Genomic_DNA"/>
</dbReference>
<comment type="caution">
    <text evidence="1">The sequence shown here is derived from an EMBL/GenBank/DDBJ whole genome shotgun (WGS) entry which is preliminary data.</text>
</comment>
<sequence length="326" mass="36527">MPATTHHDDSGRRRTARHLSMTEHYIPSLIPNIPFIDTHCHLRTTLDMAISKHCPNETKISSVPSMASTLFPPEVEAVVDVYCDIPINNEWEILADKETWTAIPSNNWAGQYYFTMGCHPHCAKLYNDDVEAEMVRALSHPRCVAVGECGLDYKKSQSPHEVQRKVFARQIELAVSLNKPLVVHTREAEADTLDILRSHLPRNHPMHVHCFTDSAAMARTLLSEFPNCVIGITGVITFQTLKTTTELLKTGGRELLPRLVLETDSPFMVPSNCQRKKKPVFAVSHPGMIPYTAIRVAELLSAMGQGVTAEEVLVITRENARRVYGL</sequence>
<evidence type="ECO:0000313" key="1">
    <source>
        <dbReference type="EMBL" id="KAK9240528.1"/>
    </source>
</evidence>
<organism evidence="1 2">
    <name type="scientific">Lipomyces kononenkoae</name>
    <name type="common">Yeast</name>
    <dbReference type="NCBI Taxonomy" id="34357"/>
    <lineage>
        <taxon>Eukaryota</taxon>
        <taxon>Fungi</taxon>
        <taxon>Dikarya</taxon>
        <taxon>Ascomycota</taxon>
        <taxon>Saccharomycotina</taxon>
        <taxon>Lipomycetes</taxon>
        <taxon>Lipomycetales</taxon>
        <taxon>Lipomycetaceae</taxon>
        <taxon>Lipomyces</taxon>
    </lineage>
</organism>
<proteinExistence type="predicted"/>
<protein>
    <submittedName>
        <fullName evidence="1">Uncharacterized protein</fullName>
    </submittedName>
</protein>
<reference evidence="2" key="1">
    <citation type="journal article" date="2024" name="Front. Bioeng. Biotechnol.">
        <title>Genome-scale model development and genomic sequencing of the oleaginous clade Lipomyces.</title>
        <authorList>
            <person name="Czajka J.J."/>
            <person name="Han Y."/>
            <person name="Kim J."/>
            <person name="Mondo S.J."/>
            <person name="Hofstad B.A."/>
            <person name="Robles A."/>
            <person name="Haridas S."/>
            <person name="Riley R."/>
            <person name="LaButti K."/>
            <person name="Pangilinan J."/>
            <person name="Andreopoulos W."/>
            <person name="Lipzen A."/>
            <person name="Yan J."/>
            <person name="Wang M."/>
            <person name="Ng V."/>
            <person name="Grigoriev I.V."/>
            <person name="Spatafora J.W."/>
            <person name="Magnuson J.K."/>
            <person name="Baker S.E."/>
            <person name="Pomraning K.R."/>
        </authorList>
    </citation>
    <scope>NUCLEOTIDE SEQUENCE [LARGE SCALE GENOMIC DNA]</scope>
    <source>
        <strain evidence="2">CBS 7786</strain>
    </source>
</reference>
<keyword evidence="2" id="KW-1185">Reference proteome</keyword>